<proteinExistence type="inferred from homology"/>
<comment type="subcellular location">
    <subcellularLocation>
        <location evidence="1">Cytoplasm</location>
    </subcellularLocation>
</comment>
<keyword evidence="12" id="KW-0175">Coiled coil</keyword>
<dbReference type="Gene3D" id="3.40.50.800">
    <property type="entry name" value="Anticodon-binding domain"/>
    <property type="match status" value="1"/>
</dbReference>
<keyword evidence="10" id="KW-0030">Aminoacyl-tRNA synthetase</keyword>
<dbReference type="PANTHER" id="PTHR10745">
    <property type="entry name" value="GLYCYL-TRNA SYNTHETASE/DNA POLYMERASE SUBUNIT GAMMA-2"/>
    <property type="match status" value="1"/>
</dbReference>
<dbReference type="PANTHER" id="PTHR10745:SF0">
    <property type="entry name" value="GLYCINE--TRNA LIGASE"/>
    <property type="match status" value="1"/>
</dbReference>
<evidence type="ECO:0000313" key="15">
    <source>
        <dbReference type="Proteomes" id="UP001295684"/>
    </source>
</evidence>
<organism evidence="14 15">
    <name type="scientific">Euplotes crassus</name>
    <dbReference type="NCBI Taxonomy" id="5936"/>
    <lineage>
        <taxon>Eukaryota</taxon>
        <taxon>Sar</taxon>
        <taxon>Alveolata</taxon>
        <taxon>Ciliophora</taxon>
        <taxon>Intramacronucleata</taxon>
        <taxon>Spirotrichea</taxon>
        <taxon>Hypotrichia</taxon>
        <taxon>Euplotida</taxon>
        <taxon>Euplotidae</taxon>
        <taxon>Moneuplotes</taxon>
    </lineage>
</organism>
<feature type="coiled-coil region" evidence="12">
    <location>
        <begin position="121"/>
        <end position="148"/>
    </location>
</feature>
<dbReference type="InterPro" id="IPR045864">
    <property type="entry name" value="aa-tRNA-synth_II/BPL/LPL"/>
</dbReference>
<dbReference type="CDD" id="cd00774">
    <property type="entry name" value="GlyRS-like_core"/>
    <property type="match status" value="1"/>
</dbReference>
<comment type="caution">
    <text evidence="14">The sequence shown here is derived from an EMBL/GenBank/DDBJ whole genome shotgun (WGS) entry which is preliminary data.</text>
</comment>
<evidence type="ECO:0000256" key="6">
    <source>
        <dbReference type="ARBA" id="ARBA00022598"/>
    </source>
</evidence>
<dbReference type="InterPro" id="IPR036621">
    <property type="entry name" value="Anticodon-bd_dom_sf"/>
</dbReference>
<evidence type="ECO:0000256" key="3">
    <source>
        <dbReference type="ARBA" id="ARBA00011738"/>
    </source>
</evidence>
<evidence type="ECO:0000256" key="9">
    <source>
        <dbReference type="ARBA" id="ARBA00022917"/>
    </source>
</evidence>
<dbReference type="SUPFAM" id="SSF55681">
    <property type="entry name" value="Class II aaRS and biotin synthetases"/>
    <property type="match status" value="1"/>
</dbReference>
<keyword evidence="7" id="KW-0547">Nucleotide-binding</keyword>
<dbReference type="InterPro" id="IPR004154">
    <property type="entry name" value="Anticodon-bd"/>
</dbReference>
<dbReference type="Proteomes" id="UP001295684">
    <property type="component" value="Unassembled WGS sequence"/>
</dbReference>
<evidence type="ECO:0000256" key="8">
    <source>
        <dbReference type="ARBA" id="ARBA00022840"/>
    </source>
</evidence>
<reference evidence="14" key="1">
    <citation type="submission" date="2023-07" db="EMBL/GenBank/DDBJ databases">
        <authorList>
            <consortium name="AG Swart"/>
            <person name="Singh M."/>
            <person name="Singh A."/>
            <person name="Seah K."/>
            <person name="Emmerich C."/>
        </authorList>
    </citation>
    <scope>NUCLEOTIDE SEQUENCE</scope>
    <source>
        <strain evidence="14">DP1</strain>
    </source>
</reference>
<dbReference type="AlphaFoldDB" id="A0AAD1U2R1"/>
<dbReference type="InterPro" id="IPR002315">
    <property type="entry name" value="tRNA-synt_gly"/>
</dbReference>
<protein>
    <recommendedName>
        <fullName evidence="4">glycine--tRNA ligase</fullName>
        <ecNumber evidence="4">6.1.1.14</ecNumber>
    </recommendedName>
    <alternativeName>
        <fullName evidence="11">Diadenosine tetraphosphate synthetase</fullName>
    </alternativeName>
</protein>
<dbReference type="GO" id="GO:0005524">
    <property type="term" value="F:ATP binding"/>
    <property type="evidence" value="ECO:0007669"/>
    <property type="project" value="UniProtKB-KW"/>
</dbReference>
<dbReference type="Gene3D" id="3.30.40.230">
    <property type="match status" value="1"/>
</dbReference>
<dbReference type="EMBL" id="CAMPGE010000308">
    <property type="protein sequence ID" value="CAI2359049.1"/>
    <property type="molecule type" value="Genomic_DNA"/>
</dbReference>
<evidence type="ECO:0000256" key="5">
    <source>
        <dbReference type="ARBA" id="ARBA00022490"/>
    </source>
</evidence>
<dbReference type="FunFam" id="3.30.930.10:FF:000010">
    <property type="entry name" value="Glycyl-tRNA synthetase 1"/>
    <property type="match status" value="1"/>
</dbReference>
<keyword evidence="15" id="KW-1185">Reference proteome</keyword>
<evidence type="ECO:0000256" key="2">
    <source>
        <dbReference type="ARBA" id="ARBA00008226"/>
    </source>
</evidence>
<evidence type="ECO:0000259" key="13">
    <source>
        <dbReference type="PROSITE" id="PS50862"/>
    </source>
</evidence>
<dbReference type="FunFam" id="3.40.50.800:FF:000004">
    <property type="entry name" value="Glycine--tRNA ligase 2"/>
    <property type="match status" value="1"/>
</dbReference>
<dbReference type="InterPro" id="IPR027031">
    <property type="entry name" value="Gly-tRNA_synthase/POLG2"/>
</dbReference>
<comment type="similarity">
    <text evidence="2">Belongs to the class-II aminoacyl-tRNA synthetase family.</text>
</comment>
<dbReference type="FunFam" id="3.30.40.230:FF:000001">
    <property type="entry name" value="Glycine--tRNA ligase"/>
    <property type="match status" value="1"/>
</dbReference>
<dbReference type="GO" id="GO:0005739">
    <property type="term" value="C:mitochondrion"/>
    <property type="evidence" value="ECO:0007669"/>
    <property type="project" value="TreeGrafter"/>
</dbReference>
<evidence type="ECO:0000256" key="10">
    <source>
        <dbReference type="ARBA" id="ARBA00023146"/>
    </source>
</evidence>
<name>A0AAD1U2R1_EUPCR</name>
<dbReference type="Gene3D" id="3.30.720.200">
    <property type="match status" value="1"/>
</dbReference>
<dbReference type="InterPro" id="IPR006195">
    <property type="entry name" value="aa-tRNA-synth_II"/>
</dbReference>
<dbReference type="GO" id="GO:0004820">
    <property type="term" value="F:glycine-tRNA ligase activity"/>
    <property type="evidence" value="ECO:0007669"/>
    <property type="project" value="UniProtKB-EC"/>
</dbReference>
<evidence type="ECO:0000256" key="1">
    <source>
        <dbReference type="ARBA" id="ARBA00004496"/>
    </source>
</evidence>
<dbReference type="SUPFAM" id="SSF52954">
    <property type="entry name" value="Class II aaRS ABD-related"/>
    <property type="match status" value="1"/>
</dbReference>
<keyword evidence="6" id="KW-0436">Ligase</keyword>
<dbReference type="Gene3D" id="3.30.930.10">
    <property type="entry name" value="Bira Bifunctional Protein, Domain 2"/>
    <property type="match status" value="1"/>
</dbReference>
<dbReference type="PRINTS" id="PR01043">
    <property type="entry name" value="TRNASYNTHGLY"/>
</dbReference>
<dbReference type="GO" id="GO:0070150">
    <property type="term" value="P:mitochondrial glycyl-tRNA aminoacylation"/>
    <property type="evidence" value="ECO:0007669"/>
    <property type="project" value="TreeGrafter"/>
</dbReference>
<feature type="domain" description="Aminoacyl-transfer RNA synthetases class-II family profile" evidence="13">
    <location>
        <begin position="145"/>
        <end position="495"/>
    </location>
</feature>
<keyword evidence="9" id="KW-0648">Protein biosynthesis</keyword>
<dbReference type="EC" id="6.1.1.14" evidence="4"/>
<dbReference type="PROSITE" id="PS50862">
    <property type="entry name" value="AA_TRNA_LIGASE_II"/>
    <property type="match status" value="1"/>
</dbReference>
<dbReference type="NCBIfam" id="TIGR00389">
    <property type="entry name" value="glyS_dimeric"/>
    <property type="match status" value="1"/>
</dbReference>
<comment type="subunit">
    <text evidence="3">Homodimer.</text>
</comment>
<gene>
    <name evidence="14" type="ORF">ECRASSUSDP1_LOCUS334</name>
</gene>
<dbReference type="NCBIfam" id="NF003211">
    <property type="entry name" value="PRK04173.1"/>
    <property type="match status" value="1"/>
</dbReference>
<sequence length="630" mass="71891">MEATGEVKLVDKYMRKDVEDLLKRKFFVVQSFEIYGGVAGLFDFGPLGAALKNNVEQLWRNHFVLEEDMLEVSCSALTPEAVLKTSGHVDKFEDFMVKDTKNGQCYRADKILEDHIDKVLQKKAKKMKQEEIEKLEKIKAQADSFSQTEIGEILKELKVKAPDTGNPISDPVPFNLMFSTQIGPSGNAKGYFRPETAQSQFVNFKRLLEFNNGKLPFASASIGLGFRNEISPRAGLLRVREFTMAEIEHFCDPLNKDHHKFCLVKDETLPLLSKEKQLSLEDPITDLTVSEAVEQGIINNQTLAYFMTRTFLFFEKCGIPRSAIRFRQHLDTEMAHYASDCWDCEIETSYGWIEIVGHADRSCFDLDCHSKYTKTELLGSRPLETPIEVSTTYILPDKKKLGKALKRDCKLLCDYLDGLDEDERQSIHKQYDEADTEFEIDVGSKKITVPKDSIEVKIDTKMSMEEKFAPHVIEPAFGIGRAIYCIFEHCFRKRPDSETRTYFAFPAMIAPVKTSILPLVSNSDELLKHVYELKTRLNKEGVSSKVDDSSQTIGRRYARTDECGIPFAITVDNDTLTDNTVTLREIHTTKQVRIPIDDLSEVILTLSKGMLTWESIQEKYPNFETEKEES</sequence>
<evidence type="ECO:0000256" key="7">
    <source>
        <dbReference type="ARBA" id="ARBA00022741"/>
    </source>
</evidence>
<evidence type="ECO:0000256" key="4">
    <source>
        <dbReference type="ARBA" id="ARBA00012829"/>
    </source>
</evidence>
<accession>A0AAD1U2R1</accession>
<dbReference type="Pfam" id="PF03129">
    <property type="entry name" value="HGTP_anticodon"/>
    <property type="match status" value="1"/>
</dbReference>
<keyword evidence="8" id="KW-0067">ATP-binding</keyword>
<evidence type="ECO:0000313" key="14">
    <source>
        <dbReference type="EMBL" id="CAI2359049.1"/>
    </source>
</evidence>
<dbReference type="InterPro" id="IPR033731">
    <property type="entry name" value="GlyRS-like_core"/>
</dbReference>
<evidence type="ECO:0000256" key="11">
    <source>
        <dbReference type="ARBA" id="ARBA00030057"/>
    </source>
</evidence>
<evidence type="ECO:0000256" key="12">
    <source>
        <dbReference type="SAM" id="Coils"/>
    </source>
</evidence>
<keyword evidence="5" id="KW-0963">Cytoplasm</keyword>